<proteinExistence type="predicted"/>
<evidence type="ECO:0000313" key="1">
    <source>
        <dbReference type="EMBL" id="KAK2632823.1"/>
    </source>
</evidence>
<dbReference type="EMBL" id="MU848342">
    <property type="protein sequence ID" value="KAK2632823.1"/>
    <property type="molecule type" value="Genomic_DNA"/>
</dbReference>
<reference evidence="1" key="3">
    <citation type="submission" date="2023-04" db="EMBL/GenBank/DDBJ databases">
        <title>WGS assembly of Eucalyptus grandis.</title>
        <authorList>
            <person name="Myburg A."/>
            <person name="Grattapaglia D."/>
            <person name="Tuskan G."/>
            <person name="Hellsten U."/>
            <person name="Hayes R."/>
            <person name="Grimwood J."/>
            <person name="Jenkins J."/>
            <person name="Lindquist E."/>
            <person name="Tice H."/>
            <person name="Bauer D."/>
            <person name="Goodstein D."/>
            <person name="Dubchak I."/>
            <person name="Poliakov A."/>
            <person name="Mizrachi E."/>
            <person name="Kullan A."/>
            <person name="Hussey S."/>
            <person name="Pinard D."/>
            <person name="Van D."/>
            <person name="Singh P."/>
            <person name="Van J."/>
            <person name="Silva-Junior O."/>
            <person name="Togawa R."/>
            <person name="Pappas M."/>
            <person name="Faria D."/>
            <person name="Sansaloni C."/>
            <person name="Petroli C."/>
            <person name="Yang X."/>
            <person name="Ranjan P."/>
            <person name="Tschaplinski T."/>
            <person name="Ye C."/>
            <person name="Li T."/>
            <person name="Sterck L."/>
            <person name="Vanneste K."/>
            <person name="Murat F."/>
            <person name="Soler M."/>
            <person name="Clemente H."/>
            <person name="Saidi N."/>
            <person name="Cassan-Wang H."/>
            <person name="Dunand C."/>
            <person name="Hefer C."/>
            <person name="Bornberg-Bauer E."/>
            <person name="Kersting A."/>
            <person name="Vining K."/>
            <person name="Amarasinghe V."/>
            <person name="Ranik M."/>
            <person name="Naithani S."/>
            <person name="Elser J."/>
            <person name="Boyd A."/>
            <person name="Liston A."/>
            <person name="Spatafora J."/>
            <person name="Dharmwardhana P."/>
            <person name="Raja R."/>
            <person name="Sullivan C."/>
            <person name="Romanel E."/>
            <person name="Alves-Ferreira M."/>
            <person name="Kulheim C."/>
            <person name="Foley W."/>
            <person name="Carocha V."/>
            <person name="Paiva J."/>
            <person name="Kudrna D."/>
            <person name="Brommonschenkel S."/>
            <person name="Pasquali G."/>
            <person name="Byrne M."/>
            <person name="Rigault P."/>
            <person name="Tibbits J."/>
            <person name="Spokevicius A."/>
            <person name="Jones R."/>
            <person name="Steane D."/>
            <person name="Vaillancourt R."/>
            <person name="Potts B."/>
            <person name="Joubert F."/>
            <person name="Barry K."/>
            <person name="Pappas G."/>
            <person name="Strauss S."/>
            <person name="Jaiswal P."/>
            <person name="Grima-Pettenati J."/>
            <person name="Salse J."/>
            <person name="Van D."/>
            <person name="Rokhsar D."/>
            <person name="Schmutz J."/>
        </authorList>
    </citation>
    <scope>NUCLEOTIDE SEQUENCE</scope>
    <source>
        <tissue evidence="1">Leaf extractions</tissue>
    </source>
</reference>
<gene>
    <name evidence="2" type="ORF">EUGRSUZ_L01026</name>
</gene>
<dbReference type="Proteomes" id="UP000030711">
    <property type="component" value="Unassembled WGS sequence"/>
</dbReference>
<dbReference type="EMBL" id="KK198857">
    <property type="protein sequence ID" value="KCW45307.1"/>
    <property type="molecule type" value="Genomic_DNA"/>
</dbReference>
<reference evidence="2" key="1">
    <citation type="submission" date="2013-07" db="EMBL/GenBank/DDBJ databases">
        <title>The genome of Eucalyptus grandis.</title>
        <authorList>
            <person name="Schmutz J."/>
            <person name="Hayes R."/>
            <person name="Myburg A."/>
            <person name="Tuskan G."/>
            <person name="Grattapaglia D."/>
            <person name="Rokhsar D.S."/>
        </authorList>
    </citation>
    <scope>NUCLEOTIDE SEQUENCE</scope>
    <source>
        <tissue evidence="2">Leaf extractions</tissue>
    </source>
</reference>
<evidence type="ECO:0000313" key="3">
    <source>
        <dbReference type="Proteomes" id="UP000030711"/>
    </source>
</evidence>
<organism evidence="2">
    <name type="scientific">Eucalyptus grandis</name>
    <name type="common">Flooded gum</name>
    <dbReference type="NCBI Taxonomy" id="71139"/>
    <lineage>
        <taxon>Eukaryota</taxon>
        <taxon>Viridiplantae</taxon>
        <taxon>Streptophyta</taxon>
        <taxon>Embryophyta</taxon>
        <taxon>Tracheophyta</taxon>
        <taxon>Spermatophyta</taxon>
        <taxon>Magnoliopsida</taxon>
        <taxon>eudicotyledons</taxon>
        <taxon>Gunneridae</taxon>
        <taxon>Pentapetalae</taxon>
        <taxon>rosids</taxon>
        <taxon>malvids</taxon>
        <taxon>Myrtales</taxon>
        <taxon>Myrtaceae</taxon>
        <taxon>Myrtoideae</taxon>
        <taxon>Eucalypteae</taxon>
        <taxon>Eucalyptus</taxon>
    </lineage>
</organism>
<protein>
    <submittedName>
        <fullName evidence="2">Uncharacterized protein</fullName>
    </submittedName>
</protein>
<dbReference type="Gramene" id="KCW45307">
    <property type="protein sequence ID" value="KCW45307"/>
    <property type="gene ID" value="EUGRSUZ_L01026"/>
</dbReference>
<name>A0A058ZU27_EUCGR</name>
<keyword evidence="3" id="KW-1185">Reference proteome</keyword>
<reference evidence="1" key="2">
    <citation type="journal article" date="2014" name="Nature">
        <title>The genome of Eucalyptus grandis.</title>
        <authorList>
            <person name="Myburg A.A."/>
            <person name="Grattapaglia D."/>
            <person name="Tuskan G.A."/>
            <person name="Hellsten U."/>
            <person name="Hayes R.D."/>
            <person name="Grimwood J."/>
            <person name="Jenkins J."/>
            <person name="Lindquist E."/>
            <person name="Tice H."/>
            <person name="Bauer D."/>
            <person name="Goodstein D.M."/>
            <person name="Dubchak I."/>
            <person name="Poliakov A."/>
            <person name="Mizrachi E."/>
            <person name="Kullan A.R."/>
            <person name="Hussey S.G."/>
            <person name="Pinard D."/>
            <person name="van der Merwe K."/>
            <person name="Singh P."/>
            <person name="van Jaarsveld I."/>
            <person name="Silva-Junior O.B."/>
            <person name="Togawa R.C."/>
            <person name="Pappas M.R."/>
            <person name="Faria D.A."/>
            <person name="Sansaloni C.P."/>
            <person name="Petroli C.D."/>
            <person name="Yang X."/>
            <person name="Ranjan P."/>
            <person name="Tschaplinski T.J."/>
            <person name="Ye C.Y."/>
            <person name="Li T."/>
            <person name="Sterck L."/>
            <person name="Vanneste K."/>
            <person name="Murat F."/>
            <person name="Soler M."/>
            <person name="Clemente H.S."/>
            <person name="Saidi N."/>
            <person name="Cassan-Wang H."/>
            <person name="Dunand C."/>
            <person name="Hefer C.A."/>
            <person name="Bornberg-Bauer E."/>
            <person name="Kersting A.R."/>
            <person name="Vining K."/>
            <person name="Amarasinghe V."/>
            <person name="Ranik M."/>
            <person name="Naithani S."/>
            <person name="Elser J."/>
            <person name="Boyd A.E."/>
            <person name="Liston A."/>
            <person name="Spatafora J.W."/>
            <person name="Dharmwardhana P."/>
            <person name="Raja R."/>
            <person name="Sullivan C."/>
            <person name="Romanel E."/>
            <person name="Alves-Ferreira M."/>
            <person name="Kulheim C."/>
            <person name="Foley W."/>
            <person name="Carocha V."/>
            <person name="Paiva J."/>
            <person name="Kudrna D."/>
            <person name="Brommonschenkel S.H."/>
            <person name="Pasquali G."/>
            <person name="Byrne M."/>
            <person name="Rigault P."/>
            <person name="Tibbits J."/>
            <person name="Spokevicius A."/>
            <person name="Jones R.C."/>
            <person name="Steane D.A."/>
            <person name="Vaillancourt R.E."/>
            <person name="Potts B.M."/>
            <person name="Joubert F."/>
            <person name="Barry K."/>
            <person name="Pappas G.J."/>
            <person name="Strauss S.H."/>
            <person name="Jaiswal P."/>
            <person name="Grima-Pettenati J."/>
            <person name="Salse J."/>
            <person name="Van de Peer Y."/>
            <person name="Rokhsar D.S."/>
            <person name="Schmutz J."/>
        </authorList>
    </citation>
    <scope>NUCLEOTIDE SEQUENCE</scope>
    <source>
        <tissue evidence="1">Leaf extractions</tissue>
    </source>
</reference>
<dbReference type="InParanoid" id="A0A058ZU27"/>
<evidence type="ECO:0000313" key="2">
    <source>
        <dbReference type="EMBL" id="KCW45307.1"/>
    </source>
</evidence>
<sequence>MIMLMRDDRRRFKNFPYFRMSLIANARFRFSQFFGLASILQIACFVHPRQVIYSIQFDFVAKIQTQNAHISSILVIHH</sequence>
<accession>A0A058ZU27</accession>
<reference evidence="1" key="4">
    <citation type="submission" date="2023-07" db="EMBL/GenBank/DDBJ databases">
        <authorList>
            <person name="Myburg A.A."/>
            <person name="Grattapaglia D."/>
            <person name="Tuskan G.A."/>
            <person name="Hellsten U."/>
            <person name="Hayes R.D."/>
            <person name="Grimwood J."/>
            <person name="Jenkins J."/>
            <person name="Lindquist E."/>
            <person name="Tice H."/>
            <person name="Bauer D."/>
            <person name="Goodstein D.M."/>
            <person name="Dubchak I."/>
            <person name="Poliakov A."/>
            <person name="Mizrachi E."/>
            <person name="Kullan A.R."/>
            <person name="Hussey S.G."/>
            <person name="Pinard D."/>
            <person name="Van D.M."/>
            <person name="Singh P."/>
            <person name="Van J.I."/>
            <person name="Silva-Junior O.B."/>
            <person name="Togawa R.C."/>
            <person name="Pappas M.R."/>
            <person name="Faria D.A."/>
            <person name="Sansaloni C.P."/>
            <person name="Petroli C.D."/>
            <person name="Yang X."/>
            <person name="Ranjan P."/>
            <person name="Tschaplinski T.J."/>
            <person name="Ye C.Y."/>
            <person name="Li T."/>
            <person name="Sterck L."/>
            <person name="Vanneste K."/>
            <person name="Murat F."/>
            <person name="Soler M."/>
            <person name="Clemente H.S."/>
            <person name="Saidi N."/>
            <person name="Cassan-Wang H."/>
            <person name="Dunand C."/>
            <person name="Hefer C.A."/>
            <person name="Bornberg-Bauer E."/>
            <person name="Kersting A.R."/>
            <person name="Vining K."/>
            <person name="Amarasinghe V."/>
            <person name="Ranik M."/>
            <person name="Naithani S."/>
            <person name="Elser J."/>
            <person name="Boyd A.E."/>
            <person name="Liston A."/>
            <person name="Spatafora J.W."/>
            <person name="Dharmwardhana P."/>
            <person name="Raja R."/>
            <person name="Sullivan C."/>
            <person name="Romanel E."/>
            <person name="Alves-Ferreira M."/>
            <person name="Kulheim C."/>
            <person name="Foley W."/>
            <person name="Carocha V."/>
            <person name="Paiva J."/>
            <person name="Kudrna D."/>
            <person name="Brommonschenkel S.H."/>
            <person name="Pasquali G."/>
            <person name="Byrne M."/>
            <person name="Rigault P."/>
            <person name="Tibbits J."/>
            <person name="Spokevicius A."/>
            <person name="Jones R.C."/>
            <person name="Steane D.A."/>
            <person name="Vaillancourt R.E."/>
            <person name="Potts B.M."/>
            <person name="Joubert F."/>
            <person name="Barry K."/>
            <person name="Pappas G.J."/>
            <person name="Strauss S.H."/>
            <person name="Jaiswal P."/>
            <person name="Grima-Pettenati J."/>
            <person name="Salse J."/>
            <person name="Van D.P."/>
            <person name="Rokhsar D.S."/>
            <person name="Schmutz J."/>
        </authorList>
    </citation>
    <scope>NUCLEOTIDE SEQUENCE</scope>
    <source>
        <tissue evidence="1">Leaf extractions</tissue>
    </source>
</reference>
<dbReference type="AlphaFoldDB" id="A0A058ZU27"/>